<dbReference type="STRING" id="326424.FRAAL4163"/>
<dbReference type="HOGENOM" id="CLU_013016_1_0_11"/>
<gene>
    <name evidence="9" type="ordered locus">FRAAL4163</name>
</gene>
<dbReference type="GO" id="GO:0005886">
    <property type="term" value="C:plasma membrane"/>
    <property type="evidence" value="ECO:0007669"/>
    <property type="project" value="UniProtKB-SubCell"/>
</dbReference>
<keyword evidence="4" id="KW-1003">Cell membrane</keyword>
<evidence type="ECO:0000313" key="9">
    <source>
        <dbReference type="EMBL" id="CAJ62805.1"/>
    </source>
</evidence>
<feature type="transmembrane region" description="Helical" evidence="8">
    <location>
        <begin position="295"/>
        <end position="317"/>
    </location>
</feature>
<feature type="transmembrane region" description="Helical" evidence="8">
    <location>
        <begin position="166"/>
        <end position="186"/>
    </location>
</feature>
<evidence type="ECO:0000256" key="2">
    <source>
        <dbReference type="ARBA" id="ARBA00007935"/>
    </source>
</evidence>
<feature type="transmembrane region" description="Helical" evidence="8">
    <location>
        <begin position="108"/>
        <end position="129"/>
    </location>
</feature>
<dbReference type="AlphaFoldDB" id="Q0RI66"/>
<dbReference type="Pfam" id="PF01032">
    <property type="entry name" value="FecCD"/>
    <property type="match status" value="1"/>
</dbReference>
<evidence type="ECO:0000256" key="3">
    <source>
        <dbReference type="ARBA" id="ARBA00022448"/>
    </source>
</evidence>
<reference evidence="9 10" key="1">
    <citation type="journal article" date="2007" name="Genome Res.">
        <title>Genome characteristics of facultatively symbiotic Frankia sp. strains reflect host range and host plant biogeography.</title>
        <authorList>
            <person name="Normand P."/>
            <person name="Lapierre P."/>
            <person name="Tisa L.S."/>
            <person name="Gogarten J.P."/>
            <person name="Alloisio N."/>
            <person name="Bagnarol E."/>
            <person name="Bassi C.A."/>
            <person name="Berry A.M."/>
            <person name="Bickhart D.M."/>
            <person name="Choisne N."/>
            <person name="Couloux A."/>
            <person name="Cournoyer B."/>
            <person name="Cruveiller S."/>
            <person name="Daubin V."/>
            <person name="Demange N."/>
            <person name="Francino M.P."/>
            <person name="Goltsman E."/>
            <person name="Huang Y."/>
            <person name="Kopp O.R."/>
            <person name="Labarre L."/>
            <person name="Lapidus A."/>
            <person name="Lavire C."/>
            <person name="Marechal J."/>
            <person name="Martinez M."/>
            <person name="Mastronunzio J.E."/>
            <person name="Mullin B.C."/>
            <person name="Niemann J."/>
            <person name="Pujic P."/>
            <person name="Rawnsley T."/>
            <person name="Rouy Z."/>
            <person name="Schenowitz C."/>
            <person name="Sellstedt A."/>
            <person name="Tavares F."/>
            <person name="Tomkins J.P."/>
            <person name="Vallenet D."/>
            <person name="Valverde C."/>
            <person name="Wall L.G."/>
            <person name="Wang Y."/>
            <person name="Medigue C."/>
            <person name="Benson D.R."/>
        </authorList>
    </citation>
    <scope>NUCLEOTIDE SEQUENCE [LARGE SCALE GENOMIC DNA]</scope>
    <source>
        <strain evidence="10">DSM 45986 / CECT 9034 / ACN14a</strain>
    </source>
</reference>
<accession>Q0RI66</accession>
<dbReference type="GO" id="GO:0033214">
    <property type="term" value="P:siderophore-iron import into cell"/>
    <property type="evidence" value="ECO:0007669"/>
    <property type="project" value="TreeGrafter"/>
</dbReference>
<organism evidence="9 10">
    <name type="scientific">Frankia alni (strain DSM 45986 / CECT 9034 / ACN14a)</name>
    <dbReference type="NCBI Taxonomy" id="326424"/>
    <lineage>
        <taxon>Bacteria</taxon>
        <taxon>Bacillati</taxon>
        <taxon>Actinomycetota</taxon>
        <taxon>Actinomycetes</taxon>
        <taxon>Frankiales</taxon>
        <taxon>Frankiaceae</taxon>
        <taxon>Frankia</taxon>
    </lineage>
</organism>
<evidence type="ECO:0000256" key="7">
    <source>
        <dbReference type="ARBA" id="ARBA00023136"/>
    </source>
</evidence>
<feature type="transmembrane region" description="Helical" evidence="8">
    <location>
        <begin position="323"/>
        <end position="341"/>
    </location>
</feature>
<name>Q0RI66_FRAAA</name>
<proteinExistence type="inferred from homology"/>
<evidence type="ECO:0000313" key="10">
    <source>
        <dbReference type="Proteomes" id="UP000000657"/>
    </source>
</evidence>
<evidence type="ECO:0000256" key="4">
    <source>
        <dbReference type="ARBA" id="ARBA00022475"/>
    </source>
</evidence>
<comment type="similarity">
    <text evidence="2">Belongs to the binding-protein-dependent transport system permease family. FecCD subfamily.</text>
</comment>
<sequence length="348" mass="34697">MLTSTEVRSATAGGGADRHRPLVRGLGFVVALGVLACAVALSLAVGAKQIDLGTVWHALGHDDGSDDAFIVRELRLPRTVLGVLVGLALGLAGAVIQGLTRNPLGDPGLLGLETGASAAVVVAIAILGVSTPAGYVWFALAGTAASAVVVHTLGSLGRAASPERMVLAGAAVSAALTAFIGAVLLIDGQAFDRYRFWAVGSLAGRPMTIVWEVGPFAVVGALLALGLGSSLNALALGEETGRALGVRVGTVRAVAALAVTLTSGAATAIAGPIGFVGLAVPHAARLVTGPDNRWVLAYSAVLAPGLVLLADVIGRVVVAPSELEAGIVTALIGAPVLIALCRRRTVAL</sequence>
<feature type="transmembrane region" description="Helical" evidence="8">
    <location>
        <begin position="135"/>
        <end position="154"/>
    </location>
</feature>
<keyword evidence="10" id="KW-1185">Reference proteome</keyword>
<evidence type="ECO:0000256" key="6">
    <source>
        <dbReference type="ARBA" id="ARBA00022989"/>
    </source>
</evidence>
<feature type="transmembrane region" description="Helical" evidence="8">
    <location>
        <begin position="26"/>
        <end position="47"/>
    </location>
</feature>
<protein>
    <submittedName>
        <fullName evidence="9">Iron-siderophore uptake system transmembrane component (ABC superfamily, membrane)</fullName>
    </submittedName>
</protein>
<dbReference type="EMBL" id="CT573213">
    <property type="protein sequence ID" value="CAJ62805.1"/>
    <property type="molecule type" value="Genomic_DNA"/>
</dbReference>
<dbReference type="OrthoDB" id="9782305at2"/>
<evidence type="ECO:0000256" key="1">
    <source>
        <dbReference type="ARBA" id="ARBA00004651"/>
    </source>
</evidence>
<keyword evidence="3" id="KW-0813">Transport</keyword>
<evidence type="ECO:0000256" key="5">
    <source>
        <dbReference type="ARBA" id="ARBA00022692"/>
    </source>
</evidence>
<dbReference type="SUPFAM" id="SSF81345">
    <property type="entry name" value="ABC transporter involved in vitamin B12 uptake, BtuC"/>
    <property type="match status" value="1"/>
</dbReference>
<keyword evidence="6 8" id="KW-1133">Transmembrane helix</keyword>
<keyword evidence="7 8" id="KW-0472">Membrane</keyword>
<dbReference type="PANTHER" id="PTHR30472:SF1">
    <property type="entry name" value="FE(3+) DICITRATE TRANSPORT SYSTEM PERMEASE PROTEIN FECC-RELATED"/>
    <property type="match status" value="1"/>
</dbReference>
<dbReference type="InterPro" id="IPR000522">
    <property type="entry name" value="ABC_transptr_permease_BtuC"/>
</dbReference>
<feature type="transmembrane region" description="Helical" evidence="8">
    <location>
        <begin position="216"/>
        <end position="237"/>
    </location>
</feature>
<dbReference type="CDD" id="cd06550">
    <property type="entry name" value="TM_ABC_iron-siderophores_like"/>
    <property type="match status" value="1"/>
</dbReference>
<dbReference type="GO" id="GO:0022857">
    <property type="term" value="F:transmembrane transporter activity"/>
    <property type="evidence" value="ECO:0007669"/>
    <property type="project" value="InterPro"/>
</dbReference>
<dbReference type="Gene3D" id="1.10.3470.10">
    <property type="entry name" value="ABC transporter involved in vitamin B12 uptake, BtuC"/>
    <property type="match status" value="1"/>
</dbReference>
<dbReference type="Proteomes" id="UP000000657">
    <property type="component" value="Chromosome"/>
</dbReference>
<feature type="transmembrane region" description="Helical" evidence="8">
    <location>
        <begin position="79"/>
        <end position="96"/>
    </location>
</feature>
<dbReference type="FunFam" id="1.10.3470.10:FF:000001">
    <property type="entry name" value="Vitamin B12 ABC transporter permease BtuC"/>
    <property type="match status" value="1"/>
</dbReference>
<dbReference type="eggNOG" id="COG0609">
    <property type="taxonomic scope" value="Bacteria"/>
</dbReference>
<dbReference type="InterPro" id="IPR037294">
    <property type="entry name" value="ABC_BtuC-like"/>
</dbReference>
<dbReference type="RefSeq" id="WP_011605291.1">
    <property type="nucleotide sequence ID" value="NC_008278.1"/>
</dbReference>
<comment type="subcellular location">
    <subcellularLocation>
        <location evidence="1">Cell membrane</location>
        <topology evidence="1">Multi-pass membrane protein</topology>
    </subcellularLocation>
</comment>
<dbReference type="PANTHER" id="PTHR30472">
    <property type="entry name" value="FERRIC ENTEROBACTIN TRANSPORT SYSTEM PERMEASE PROTEIN"/>
    <property type="match status" value="1"/>
</dbReference>
<dbReference type="KEGG" id="fal:FRAAL4163"/>
<evidence type="ECO:0000256" key="8">
    <source>
        <dbReference type="SAM" id="Phobius"/>
    </source>
</evidence>
<keyword evidence="5 8" id="KW-0812">Transmembrane</keyword>